<dbReference type="RefSeq" id="WP_086066860.1">
    <property type="nucleotide sequence ID" value="NZ_CP021108.1"/>
</dbReference>
<evidence type="ECO:0008006" key="6">
    <source>
        <dbReference type="Google" id="ProtNLM"/>
    </source>
</evidence>
<protein>
    <recommendedName>
        <fullName evidence="6">YheO-like domain-containing protein</fullName>
    </recommendedName>
</protein>
<sequence length="239" mass="26032">MTKTTAARAAPASTEASAAGAAPRGKSPRRAPAGPAGALRPYYVVADALAALFSPFVEAVVHDMRTNSVVYVAHPFSPRAAGDPSDLDEVDFAPDASVIGPYEKINWDGRRIKSVTAVLRDEQDRAIGLLCVNADVTEFDAVRRMLDGFLRVPDQRPRPDDLFRNDWHERLNRYVADWIAAHNTTVARLDREQRRSLIEDLYRTGAFEGKRAPAYVAGVLGISRATVYAELAALKGTAA</sequence>
<dbReference type="InterPro" id="IPR013559">
    <property type="entry name" value="YheO"/>
</dbReference>
<feature type="region of interest" description="Disordered" evidence="1">
    <location>
        <begin position="1"/>
        <end position="33"/>
    </location>
</feature>
<evidence type="ECO:0000256" key="1">
    <source>
        <dbReference type="SAM" id="MobiDB-lite"/>
    </source>
</evidence>
<proteinExistence type="predicted"/>
<reference evidence="4 5" key="1">
    <citation type="submission" date="2017-05" db="EMBL/GenBank/DDBJ databases">
        <title>Complete and WGS of Bordetella genogroups.</title>
        <authorList>
            <person name="Spilker T."/>
            <person name="LiPuma J."/>
        </authorList>
    </citation>
    <scope>NUCLEOTIDE SEQUENCE [LARGE SCALE GENOMIC DNA]</scope>
    <source>
        <strain evidence="4 5">AU19157</strain>
    </source>
</reference>
<evidence type="ECO:0000259" key="3">
    <source>
        <dbReference type="Pfam" id="PF13309"/>
    </source>
</evidence>
<dbReference type="Proteomes" id="UP000194151">
    <property type="component" value="Chromosome"/>
</dbReference>
<evidence type="ECO:0000313" key="4">
    <source>
        <dbReference type="EMBL" id="ARP83528.1"/>
    </source>
</evidence>
<dbReference type="EMBL" id="CP021108">
    <property type="protein sequence ID" value="ARP83528.1"/>
    <property type="molecule type" value="Genomic_DNA"/>
</dbReference>
<feature type="domain" description="YheO-like" evidence="2">
    <location>
        <begin position="39"/>
        <end position="144"/>
    </location>
</feature>
<gene>
    <name evidence="4" type="ORF">CAL12_23780</name>
</gene>
<dbReference type="Pfam" id="PF08348">
    <property type="entry name" value="PAS_6"/>
    <property type="match status" value="1"/>
</dbReference>
<dbReference type="STRING" id="1416806.CAL12_23780"/>
<dbReference type="InterPro" id="IPR039445">
    <property type="entry name" value="DauR-like_HTH"/>
</dbReference>
<feature type="domain" description="Transcriptional regulator DauR-like HTH" evidence="3">
    <location>
        <begin position="171"/>
        <end position="231"/>
    </location>
</feature>
<dbReference type="AlphaFoldDB" id="A0A1W6YRA1"/>
<dbReference type="PANTHER" id="PTHR35568:SF1">
    <property type="entry name" value="TRANSCRIPTIONAL REGULATOR DAUR"/>
    <property type="match status" value="1"/>
</dbReference>
<organism evidence="4 5">
    <name type="scientific">Bordetella genomosp. 8</name>
    <dbReference type="NCBI Taxonomy" id="1416806"/>
    <lineage>
        <taxon>Bacteria</taxon>
        <taxon>Pseudomonadati</taxon>
        <taxon>Pseudomonadota</taxon>
        <taxon>Betaproteobacteria</taxon>
        <taxon>Burkholderiales</taxon>
        <taxon>Alcaligenaceae</taxon>
        <taxon>Bordetella</taxon>
    </lineage>
</organism>
<dbReference type="InterPro" id="IPR039446">
    <property type="entry name" value="DauR-like"/>
</dbReference>
<accession>A0A1W6YRA1</accession>
<evidence type="ECO:0000259" key="2">
    <source>
        <dbReference type="Pfam" id="PF08348"/>
    </source>
</evidence>
<keyword evidence="5" id="KW-1185">Reference proteome</keyword>
<dbReference type="OrthoDB" id="9796595at2"/>
<evidence type="ECO:0000313" key="5">
    <source>
        <dbReference type="Proteomes" id="UP000194151"/>
    </source>
</evidence>
<dbReference type="PANTHER" id="PTHR35568">
    <property type="entry name" value="TRANSCRIPTIONAL REGULATOR DAUR"/>
    <property type="match status" value="1"/>
</dbReference>
<dbReference type="KEGG" id="bgv:CAL12_23780"/>
<name>A0A1W6YRA1_9BORD</name>
<dbReference type="Pfam" id="PF13309">
    <property type="entry name" value="HTH_22"/>
    <property type="match status" value="1"/>
</dbReference>